<organism evidence="1">
    <name type="scientific">Uncultured archaeon GZfos26G2</name>
    <dbReference type="NCBI Taxonomy" id="3386331"/>
    <lineage>
        <taxon>Archaea</taxon>
        <taxon>Methanobacteriati</taxon>
        <taxon>Methanobacteriota</taxon>
        <taxon>Stenosarchaea group</taxon>
        <taxon>Methanomicrobia</taxon>
        <taxon>Candidatus Methanophagales</taxon>
        <taxon>Candidatus Methanophagaceae</taxon>
        <taxon>Candidatus Methanophaga</taxon>
    </lineage>
</organism>
<dbReference type="AlphaFoldDB" id="Q648J0"/>
<sequence length="58" mass="6657">MHSTQINKKERKSGCILSLLYLQKAQLPPELPMSAAILFLSYSFDQHSWQTMMCPNSL</sequence>
<gene>
    <name evidence="1" type="ORF">GZ37D1_34</name>
</gene>
<reference evidence="1" key="2">
    <citation type="submission" date="2004-08" db="EMBL/GenBank/DDBJ databases">
        <authorList>
            <person name="Putnam N."/>
            <person name="Detter J.C."/>
            <person name="Richardson P.M."/>
            <person name="Rokhsar D."/>
        </authorList>
    </citation>
    <scope>NUCLEOTIDE SEQUENCE</scope>
</reference>
<reference evidence="1" key="1">
    <citation type="journal article" date="2004" name="Science">
        <title>Reverse methanogenesis: testing the hypothesis with environmental genomics.</title>
        <authorList>
            <person name="Hallam S.J."/>
            <person name="Putnam N."/>
            <person name="Preston C.M."/>
            <person name="Detter J.C."/>
            <person name="Rokhsar D."/>
            <person name="Richardson P.M."/>
            <person name="DeLong E.F."/>
        </authorList>
    </citation>
    <scope>NUCLEOTIDE SEQUENCE</scope>
</reference>
<dbReference type="EMBL" id="AY714868">
    <property type="protein sequence ID" value="AAU84187.1"/>
    <property type="molecule type" value="Genomic_DNA"/>
</dbReference>
<proteinExistence type="predicted"/>
<protein>
    <submittedName>
        <fullName evidence="1">Uncharacterized protein</fullName>
    </submittedName>
</protein>
<evidence type="ECO:0000313" key="1">
    <source>
        <dbReference type="EMBL" id="AAU84187.1"/>
    </source>
</evidence>
<accession>Q648J0</accession>
<name>Q648J0_UNCAG</name>